<keyword evidence="2" id="KW-0812">Transmembrane</keyword>
<dbReference type="Pfam" id="PF09826">
    <property type="entry name" value="Beta_propel"/>
    <property type="match status" value="1"/>
</dbReference>
<feature type="compositionally biased region" description="Basic and acidic residues" evidence="1">
    <location>
        <begin position="1"/>
        <end position="14"/>
    </location>
</feature>
<evidence type="ECO:0000256" key="2">
    <source>
        <dbReference type="SAM" id="Phobius"/>
    </source>
</evidence>
<reference evidence="3 4" key="1">
    <citation type="submission" date="2018-07" db="EMBL/GenBank/DDBJ databases">
        <title>The complete nuclear genome of the prasinophyte Chloropicon primus (CCMP1205).</title>
        <authorList>
            <person name="Pombert J.-F."/>
            <person name="Otis C."/>
            <person name="Turmel M."/>
            <person name="Lemieux C."/>
        </authorList>
    </citation>
    <scope>NUCLEOTIDE SEQUENCE [LARGE SCALE GENOMIC DNA]</scope>
    <source>
        <strain evidence="3 4">CCMP1205</strain>
    </source>
</reference>
<feature type="compositionally biased region" description="Low complexity" evidence="1">
    <location>
        <begin position="212"/>
        <end position="229"/>
    </location>
</feature>
<evidence type="ECO:0000313" key="4">
    <source>
        <dbReference type="Proteomes" id="UP000316726"/>
    </source>
</evidence>
<dbReference type="InterPro" id="IPR019198">
    <property type="entry name" value="Beta_propeller_containing"/>
</dbReference>
<feature type="region of interest" description="Disordered" evidence="1">
    <location>
        <begin position="66"/>
        <end position="86"/>
    </location>
</feature>
<keyword evidence="2" id="KW-1133">Transmembrane helix</keyword>
<protein>
    <submittedName>
        <fullName evidence="3">Beta propeller domain-containing protein</fullName>
    </submittedName>
</protein>
<feature type="compositionally biased region" description="Gly residues" evidence="1">
    <location>
        <begin position="17"/>
        <end position="28"/>
    </location>
</feature>
<organism evidence="3 4">
    <name type="scientific">Chloropicon primus</name>
    <dbReference type="NCBI Taxonomy" id="1764295"/>
    <lineage>
        <taxon>Eukaryota</taxon>
        <taxon>Viridiplantae</taxon>
        <taxon>Chlorophyta</taxon>
        <taxon>Chloropicophyceae</taxon>
        <taxon>Chloropicales</taxon>
        <taxon>Chloropicaceae</taxon>
        <taxon>Chloropicon</taxon>
    </lineage>
</organism>
<dbReference type="AlphaFoldDB" id="A0A5B8N133"/>
<feature type="transmembrane region" description="Helical" evidence="2">
    <location>
        <begin position="41"/>
        <end position="59"/>
    </location>
</feature>
<keyword evidence="2" id="KW-0472">Membrane</keyword>
<evidence type="ECO:0000256" key="1">
    <source>
        <dbReference type="SAM" id="MobiDB-lite"/>
    </source>
</evidence>
<name>A0A5B8N133_9CHLO</name>
<dbReference type="OrthoDB" id="10264491at2759"/>
<gene>
    <name evidence="3" type="ORF">A3770_20p85040</name>
</gene>
<evidence type="ECO:0000313" key="3">
    <source>
        <dbReference type="EMBL" id="QDZ25986.1"/>
    </source>
</evidence>
<accession>A0A5B8N133</accession>
<dbReference type="Proteomes" id="UP000316726">
    <property type="component" value="Chromosome 20"/>
</dbReference>
<feature type="region of interest" description="Disordered" evidence="1">
    <location>
        <begin position="1"/>
        <end position="28"/>
    </location>
</feature>
<feature type="region of interest" description="Disordered" evidence="1">
    <location>
        <begin position="209"/>
        <end position="235"/>
    </location>
</feature>
<dbReference type="EMBL" id="CP031053">
    <property type="protein sequence ID" value="QDZ25986.1"/>
    <property type="molecule type" value="Genomic_DNA"/>
</dbReference>
<sequence>MHQEEVAFSEEGKGARPCGGGGGRGNAGRGGRAVLVGRARVLLLLGVAVVVGLVVTLAPEPVGRDLLQRSSSSSDKGDQGADVRSAPTFDVFTTDDEEINEYRRSMVLIMERSNSKASSATYAASIADDPGRRLERQASVLSNFSADCSDVGQVLLPHSWYSVEYALEIPERYGSSGMAMIEPRMMVDDVMMMPAGGGVAEGGIMPPPPSAAPMMAADGASSSLAPSSGSEKEAGVDYSETNNQVDGVDEADIVKQDGNFIYSVGGNELVVVRAFPKADRRVLSRLTLNADKERSFLALDMLLNGDTLLVFAASQTIQTTSTGATVRKPRVIMQKLDCKDRENCQIFWEGSAEGNFVTARLTSDIALLAVQNKVSRIQGKSEVSQMTSAELLDAVVPKFSDGSVVTDEPSATCDSILYMKSMKPKTLISLFSVKMKSDGRDSHIIDSITFAAPSSWRKPTVMVSLTKIYLGFYNEDSRYSRTRGDEFENTIVFGYSFQPGAGVFAFDGSVEVPGELLNQFSMDEYRGYLRIATTMDIWGQARQEALTENMVFVVDLTTYEFVGNIFGIAKNERIYSVRFVGPKAYMVTFRQIDPLFVLDLEDPHKPRILGELKIPGYSDYLHPVNATHLIGLGRSGTMDGRVTGIKVALFDVSVPTDPREKYAIDLGGRQSSSVALDDHRAFLQMDLPHLGYDSVLIAFPLTLSSKDEYKRCDEDYLFSGTKVFQLGTDQFVELASISHARANGTFLEETLGSESLCGECPAYKIRRIFFSGEDLFALSDRRLSSTSMKTWSETWADDLHSNQVLMAETDCGKLAENPLLKNLTSQHGYSSHDAIAAIVMQNGRDMSLSECFSKCSDADPSSKGLSAWSSYTYCSTNLGRNSYESLGVYAGDCCSAASSYSSSSEEEEETLSACKKEEANAKTCKRVSYSPCNIWY</sequence>
<proteinExistence type="predicted"/>
<keyword evidence="4" id="KW-1185">Reference proteome</keyword>